<organism evidence="4 5">
    <name type="scientific">Agromyces seonyuensis</name>
    <dbReference type="NCBI Taxonomy" id="2662446"/>
    <lineage>
        <taxon>Bacteria</taxon>
        <taxon>Bacillati</taxon>
        <taxon>Actinomycetota</taxon>
        <taxon>Actinomycetes</taxon>
        <taxon>Micrococcales</taxon>
        <taxon>Microbacteriaceae</taxon>
        <taxon>Agromyces</taxon>
    </lineage>
</organism>
<dbReference type="Pfam" id="PF01497">
    <property type="entry name" value="Peripla_BP_2"/>
    <property type="match status" value="1"/>
</dbReference>
<keyword evidence="2" id="KW-0732">Signal</keyword>
<proteinExistence type="inferred from homology"/>
<feature type="chain" id="PRO_5026258220" evidence="2">
    <location>
        <begin position="24"/>
        <end position="329"/>
    </location>
</feature>
<evidence type="ECO:0000256" key="2">
    <source>
        <dbReference type="SAM" id="SignalP"/>
    </source>
</evidence>
<keyword evidence="5" id="KW-1185">Reference proteome</keyword>
<dbReference type="InterPro" id="IPR022287">
    <property type="entry name" value="ABC_trnsptr_F420-0_sub-bd_pred"/>
</dbReference>
<dbReference type="PANTHER" id="PTHR30535:SF7">
    <property type="entry name" value="IRON(III) DICITRATE-BINDING PROTEIN"/>
    <property type="match status" value="1"/>
</dbReference>
<name>A0A6I4P1K2_9MICO</name>
<gene>
    <name evidence="4" type="ORF">GB864_12750</name>
</gene>
<protein>
    <submittedName>
        <fullName evidence="4">Putative F420-0 ABC transporter substrate-binding protein</fullName>
    </submittedName>
</protein>
<dbReference type="InterPro" id="IPR050902">
    <property type="entry name" value="ABC_Transporter_SBP"/>
</dbReference>
<dbReference type="PROSITE" id="PS50983">
    <property type="entry name" value="FE_B12_PBP"/>
    <property type="match status" value="1"/>
</dbReference>
<dbReference type="InterPro" id="IPR002491">
    <property type="entry name" value="ABC_transptr_periplasmic_BD"/>
</dbReference>
<evidence type="ECO:0000259" key="3">
    <source>
        <dbReference type="PROSITE" id="PS50983"/>
    </source>
</evidence>
<comment type="caution">
    <text evidence="4">The sequence shown here is derived from an EMBL/GenBank/DDBJ whole genome shotgun (WGS) entry which is preliminary data.</text>
</comment>
<sequence>MRRLAAAAAAAGGILLLAACSSAAPAPEATEDAAAASGAYPLTIDNCGTEVTVDAAPERVLTVKSTTLETMLALGLGDLVVGSAFSDGPVPEEWTDEAADIAVVSDKVPGQEAVLGLEPDFVYAGWESNLTADGAGDRAVLADLGVGTYVSPSACKEPGYQPDPLTFGDVFGEIVEAGTIFGVPERASGLVSEQQAELAAIEPSTSGLSALWYSSGTDTPYVGAGIGAPQMMLQQAGLTNVMADVHDTWTSAGWESIVAADPDVIVLVDATWNTADSKIANLEANPATAAMTAVREHRYLTVPFAASEAGVRNVETVGSLVDQLGDLGL</sequence>
<dbReference type="Gene3D" id="3.40.50.1980">
    <property type="entry name" value="Nitrogenase molybdenum iron protein domain"/>
    <property type="match status" value="2"/>
</dbReference>
<evidence type="ECO:0000313" key="5">
    <source>
        <dbReference type="Proteomes" id="UP000438182"/>
    </source>
</evidence>
<accession>A0A6I4P1K2</accession>
<dbReference type="AlphaFoldDB" id="A0A6I4P1K2"/>
<reference evidence="4 5" key="1">
    <citation type="submission" date="2019-12" db="EMBL/GenBank/DDBJ databases">
        <authorList>
            <person name="Kim Y.S."/>
        </authorList>
    </citation>
    <scope>NUCLEOTIDE SEQUENCE [LARGE SCALE GENOMIC DNA]</scope>
    <source>
        <strain evidence="4 5">MMS17-SY077</strain>
    </source>
</reference>
<dbReference type="PANTHER" id="PTHR30535">
    <property type="entry name" value="VITAMIN B12-BINDING PROTEIN"/>
    <property type="match status" value="1"/>
</dbReference>
<dbReference type="Proteomes" id="UP000438182">
    <property type="component" value="Unassembled WGS sequence"/>
</dbReference>
<dbReference type="SUPFAM" id="SSF53807">
    <property type="entry name" value="Helical backbone' metal receptor"/>
    <property type="match status" value="1"/>
</dbReference>
<dbReference type="EMBL" id="WSTA01000059">
    <property type="protein sequence ID" value="MWB99412.1"/>
    <property type="molecule type" value="Genomic_DNA"/>
</dbReference>
<evidence type="ECO:0000256" key="1">
    <source>
        <dbReference type="ARBA" id="ARBA00008814"/>
    </source>
</evidence>
<dbReference type="PROSITE" id="PS51257">
    <property type="entry name" value="PROKAR_LIPOPROTEIN"/>
    <property type="match status" value="1"/>
</dbReference>
<evidence type="ECO:0000313" key="4">
    <source>
        <dbReference type="EMBL" id="MWB99412.1"/>
    </source>
</evidence>
<comment type="similarity">
    <text evidence="1">Belongs to the bacterial solute-binding protein 8 family.</text>
</comment>
<feature type="signal peptide" evidence="2">
    <location>
        <begin position="1"/>
        <end position="23"/>
    </location>
</feature>
<dbReference type="NCBIfam" id="TIGR03868">
    <property type="entry name" value="F420-O_ABCperi"/>
    <property type="match status" value="1"/>
</dbReference>
<feature type="domain" description="Fe/B12 periplasmic-binding" evidence="3">
    <location>
        <begin position="59"/>
        <end position="329"/>
    </location>
</feature>